<accession>A0AAE1GSD6</accession>
<evidence type="ECO:0000313" key="2">
    <source>
        <dbReference type="Proteomes" id="UP001219518"/>
    </source>
</evidence>
<dbReference type="Proteomes" id="UP001219518">
    <property type="component" value="Unassembled WGS sequence"/>
</dbReference>
<proteinExistence type="predicted"/>
<sequence length="36" mass="4039">MVRSRPTTYLDSLYAMDKLRTFSLSGRTADGARSLT</sequence>
<comment type="caution">
    <text evidence="1">The sequence shown here is derived from an EMBL/GenBank/DDBJ whole genome shotgun (WGS) entry which is preliminary data.</text>
</comment>
<gene>
    <name evidence="1" type="ORF">KUF71_018914</name>
</gene>
<reference evidence="1" key="1">
    <citation type="submission" date="2021-07" db="EMBL/GenBank/DDBJ databases">
        <authorList>
            <person name="Catto M.A."/>
            <person name="Jacobson A."/>
            <person name="Kennedy G."/>
            <person name="Labadie P."/>
            <person name="Hunt B.G."/>
            <person name="Srinivasan R."/>
        </authorList>
    </citation>
    <scope>NUCLEOTIDE SEQUENCE</scope>
    <source>
        <strain evidence="1">PL_HMW_Pooled</strain>
        <tissue evidence="1">Head</tissue>
    </source>
</reference>
<dbReference type="AlphaFoldDB" id="A0AAE1GSD6"/>
<reference evidence="1" key="2">
    <citation type="journal article" date="2023" name="BMC Genomics">
        <title>Pest status, molecular evolution, and epigenetic factors derived from the genome assembly of Frankliniella fusca, a thysanopteran phytovirus vector.</title>
        <authorList>
            <person name="Catto M.A."/>
            <person name="Labadie P.E."/>
            <person name="Jacobson A.L."/>
            <person name="Kennedy G.G."/>
            <person name="Srinivasan R."/>
            <person name="Hunt B.G."/>
        </authorList>
    </citation>
    <scope>NUCLEOTIDE SEQUENCE</scope>
    <source>
        <strain evidence="1">PL_HMW_Pooled</strain>
    </source>
</reference>
<organism evidence="1 2">
    <name type="scientific">Frankliniella fusca</name>
    <dbReference type="NCBI Taxonomy" id="407009"/>
    <lineage>
        <taxon>Eukaryota</taxon>
        <taxon>Metazoa</taxon>
        <taxon>Ecdysozoa</taxon>
        <taxon>Arthropoda</taxon>
        <taxon>Hexapoda</taxon>
        <taxon>Insecta</taxon>
        <taxon>Pterygota</taxon>
        <taxon>Neoptera</taxon>
        <taxon>Paraneoptera</taxon>
        <taxon>Thysanoptera</taxon>
        <taxon>Terebrantia</taxon>
        <taxon>Thripoidea</taxon>
        <taxon>Thripidae</taxon>
        <taxon>Frankliniella</taxon>
    </lineage>
</organism>
<name>A0AAE1GSD6_9NEOP</name>
<dbReference type="EMBL" id="JAHWGI010000058">
    <property type="protein sequence ID" value="KAK3908486.1"/>
    <property type="molecule type" value="Genomic_DNA"/>
</dbReference>
<keyword evidence="2" id="KW-1185">Reference proteome</keyword>
<protein>
    <submittedName>
        <fullName evidence="1">Adenylosuccinate synthetase</fullName>
    </submittedName>
</protein>
<evidence type="ECO:0000313" key="1">
    <source>
        <dbReference type="EMBL" id="KAK3908486.1"/>
    </source>
</evidence>